<dbReference type="GO" id="GO:0005125">
    <property type="term" value="F:cytokine activity"/>
    <property type="evidence" value="ECO:0007669"/>
    <property type="project" value="InterPro"/>
</dbReference>
<evidence type="ECO:0000256" key="1">
    <source>
        <dbReference type="ARBA" id="ARBA00004613"/>
    </source>
</evidence>
<keyword evidence="3" id="KW-0964">Secreted</keyword>
<evidence type="ECO:0000256" key="4">
    <source>
        <dbReference type="ARBA" id="ARBA00022729"/>
    </source>
</evidence>
<evidence type="ECO:0000313" key="7">
    <source>
        <dbReference type="Proteomes" id="UP000031036"/>
    </source>
</evidence>
<dbReference type="InterPro" id="IPR029034">
    <property type="entry name" value="Cystine-knot_cytokine"/>
</dbReference>
<comment type="caution">
    <text evidence="6">The sequence shown here is derived from an EMBL/GenBank/DDBJ whole genome shotgun (WGS) entry which is preliminary data.</text>
</comment>
<reference evidence="6 7" key="1">
    <citation type="submission" date="2014-11" db="EMBL/GenBank/DDBJ databases">
        <title>Genetic blueprint of the zoonotic pathogen Toxocara canis.</title>
        <authorList>
            <person name="Zhu X.-Q."/>
            <person name="Korhonen P.K."/>
            <person name="Cai H."/>
            <person name="Young N.D."/>
            <person name="Nejsum P."/>
            <person name="von Samson-Himmelstjerna G."/>
            <person name="Boag P.R."/>
            <person name="Tan P."/>
            <person name="Li Q."/>
            <person name="Min J."/>
            <person name="Yang Y."/>
            <person name="Wang X."/>
            <person name="Fang X."/>
            <person name="Hall R.S."/>
            <person name="Hofmann A."/>
            <person name="Sternberg P.W."/>
            <person name="Jex A.R."/>
            <person name="Gasser R.B."/>
        </authorList>
    </citation>
    <scope>NUCLEOTIDE SEQUENCE [LARGE SCALE GENOMIC DNA]</scope>
    <source>
        <strain evidence="6">PN_DK_2014</strain>
    </source>
</reference>
<evidence type="ECO:0000256" key="2">
    <source>
        <dbReference type="ARBA" id="ARBA00007236"/>
    </source>
</evidence>
<gene>
    <name evidence="6" type="ORF">Tcan_10798</name>
</gene>
<dbReference type="Gene3D" id="2.10.90.10">
    <property type="entry name" value="Cystine-knot cytokines"/>
    <property type="match status" value="1"/>
</dbReference>
<proteinExistence type="inferred from homology"/>
<dbReference type="GO" id="GO:0005576">
    <property type="term" value="C:extracellular region"/>
    <property type="evidence" value="ECO:0007669"/>
    <property type="project" value="UniProtKB-SubCell"/>
</dbReference>
<evidence type="ECO:0000313" key="6">
    <source>
        <dbReference type="EMBL" id="KHN73938.1"/>
    </source>
</evidence>
<accession>A0A0B2UX01</accession>
<dbReference type="InterPro" id="IPR010345">
    <property type="entry name" value="IL-17_fam"/>
</dbReference>
<keyword evidence="7" id="KW-1185">Reference proteome</keyword>
<dbReference type="SUPFAM" id="SSF57501">
    <property type="entry name" value="Cystine-knot cytokines"/>
    <property type="match status" value="1"/>
</dbReference>
<feature type="chain" id="PRO_5002079383" evidence="5">
    <location>
        <begin position="31"/>
        <end position="214"/>
    </location>
</feature>
<comment type="subcellular location">
    <subcellularLocation>
        <location evidence="1">Secreted</location>
    </subcellularLocation>
</comment>
<name>A0A0B2UX01_TOXCA</name>
<dbReference type="Proteomes" id="UP000031036">
    <property type="component" value="Unassembled WGS sequence"/>
</dbReference>
<comment type="similarity">
    <text evidence="2">Belongs to the IL-17 family.</text>
</comment>
<protein>
    <submittedName>
        <fullName evidence="6">Uncharacterized protein</fullName>
    </submittedName>
</protein>
<dbReference type="Pfam" id="PF06083">
    <property type="entry name" value="IL17"/>
    <property type="match status" value="1"/>
</dbReference>
<evidence type="ECO:0000256" key="3">
    <source>
        <dbReference type="ARBA" id="ARBA00022525"/>
    </source>
</evidence>
<dbReference type="OrthoDB" id="5802485at2759"/>
<evidence type="ECO:0000256" key="5">
    <source>
        <dbReference type="SAM" id="SignalP"/>
    </source>
</evidence>
<sequence length="214" mass="24271">MRLFSKRMFRFCTSTMFISLFIFMAAEGSASIMRRSVSSSDESSQGSSRIGDAEVHNFGRAFLNATESEFPMSPLQMILPEDSAIRQNGQISSDYQVLCGVKAPLRSMKRIELHYEQRAVCPFSHMENRDNKRIPSVLNEVRCLCERPAHIASSAHFSCEPVVYSMPVLRLHANTGTYRNSTQEIVLACIPVLKHKGVRFRDDLLIEPLKVSYE</sequence>
<dbReference type="EMBL" id="JPKZ01002986">
    <property type="protein sequence ID" value="KHN73938.1"/>
    <property type="molecule type" value="Genomic_DNA"/>
</dbReference>
<feature type="signal peptide" evidence="5">
    <location>
        <begin position="1"/>
        <end position="30"/>
    </location>
</feature>
<keyword evidence="4 5" id="KW-0732">Signal</keyword>
<organism evidence="6 7">
    <name type="scientific">Toxocara canis</name>
    <name type="common">Canine roundworm</name>
    <dbReference type="NCBI Taxonomy" id="6265"/>
    <lineage>
        <taxon>Eukaryota</taxon>
        <taxon>Metazoa</taxon>
        <taxon>Ecdysozoa</taxon>
        <taxon>Nematoda</taxon>
        <taxon>Chromadorea</taxon>
        <taxon>Rhabditida</taxon>
        <taxon>Spirurina</taxon>
        <taxon>Ascaridomorpha</taxon>
        <taxon>Ascaridoidea</taxon>
        <taxon>Toxocaridae</taxon>
        <taxon>Toxocara</taxon>
    </lineage>
</organism>
<dbReference type="AlphaFoldDB" id="A0A0B2UX01"/>